<accession>A0A084AFU3</accession>
<reference evidence="12 13" key="1">
    <citation type="journal article" date="2014" name="BMC Genomics">
        <title>Comparative genome sequencing reveals chemotype-specific gene clusters in the toxigenic black mold Stachybotrys.</title>
        <authorList>
            <person name="Semeiks J."/>
            <person name="Borek D."/>
            <person name="Otwinowski Z."/>
            <person name="Grishin N.V."/>
        </authorList>
    </citation>
    <scope>NUCLEOTIDE SEQUENCE [LARGE SCALE GENOMIC DNA]</scope>
    <source>
        <strain evidence="13">CBS 109288 / IBT 7711</strain>
    </source>
</reference>
<comment type="similarity">
    <text evidence="3 10">Belongs to the cytochrome P450 family.</text>
</comment>
<keyword evidence="5 9" id="KW-0479">Metal-binding</keyword>
<dbReference type="HOGENOM" id="CLU_001570_14_11_1"/>
<evidence type="ECO:0000256" key="3">
    <source>
        <dbReference type="ARBA" id="ARBA00010617"/>
    </source>
</evidence>
<keyword evidence="4 9" id="KW-0349">Heme</keyword>
<dbReference type="InterPro" id="IPR002401">
    <property type="entry name" value="Cyt_P450_E_grp-I"/>
</dbReference>
<proteinExistence type="inferred from homology"/>
<evidence type="ECO:0000256" key="2">
    <source>
        <dbReference type="ARBA" id="ARBA00004685"/>
    </source>
</evidence>
<dbReference type="InterPro" id="IPR017972">
    <property type="entry name" value="Cyt_P450_CS"/>
</dbReference>
<dbReference type="PRINTS" id="PR00463">
    <property type="entry name" value="EP450I"/>
</dbReference>
<evidence type="ECO:0000256" key="4">
    <source>
        <dbReference type="ARBA" id="ARBA00022617"/>
    </source>
</evidence>
<gene>
    <name evidence="12" type="ORF">S7711_03465</name>
</gene>
<name>A0A084AFU3_STACB</name>
<organism evidence="12 13">
    <name type="scientific">Stachybotrys chartarum (strain CBS 109288 / IBT 7711)</name>
    <name type="common">Toxic black mold</name>
    <name type="synonym">Stilbospora chartarum</name>
    <dbReference type="NCBI Taxonomy" id="1280523"/>
    <lineage>
        <taxon>Eukaryota</taxon>
        <taxon>Fungi</taxon>
        <taxon>Dikarya</taxon>
        <taxon>Ascomycota</taxon>
        <taxon>Pezizomycotina</taxon>
        <taxon>Sordariomycetes</taxon>
        <taxon>Hypocreomycetidae</taxon>
        <taxon>Hypocreales</taxon>
        <taxon>Stachybotryaceae</taxon>
        <taxon>Stachybotrys</taxon>
    </lineage>
</organism>
<dbReference type="PRINTS" id="PR00385">
    <property type="entry name" value="P450"/>
</dbReference>
<dbReference type="GO" id="GO:0005506">
    <property type="term" value="F:iron ion binding"/>
    <property type="evidence" value="ECO:0007669"/>
    <property type="project" value="InterPro"/>
</dbReference>
<keyword evidence="11" id="KW-1133">Transmembrane helix</keyword>
<dbReference type="InterPro" id="IPR001128">
    <property type="entry name" value="Cyt_P450"/>
</dbReference>
<dbReference type="GO" id="GO:0009403">
    <property type="term" value="P:toxin biosynthetic process"/>
    <property type="evidence" value="ECO:0007669"/>
    <property type="project" value="UniProtKB-ARBA"/>
</dbReference>
<sequence length="500" mass="56920">MAGMPAVPVSSCWLALYGVAAIALITLSSIVYNLFFHPLRSYPGPWYAKASIVWFFYRTILGNYTHAVHQLHLKYGAVVRIAPNELAYTDPQAWKDIYGHRNGIPENVKDPSQIISEDPAHPTIIDATREHHSKIRRLISNGFSDKSMRQQENILVSYVKLFIEGLRKNSPGPVDLVEWYNLTGKFTTFDIIGHLAFAESFDCLTSSKYHPWVSMIFSTLNFVTWLRALNRLAPGASPMLMRFIPKRMREEHEANFEMSKQKLLRRKAAKPEYTDLMTHFLQAEEKGLLVEKDLVNNAQVFVVAGSETTATLLSGATYYILQDPRVYKTLVDEIRLAFRSPSDITLTAVSDLKYLLAVLDEALRLYPPAASNHPRVTPPQGAMIVGRFVPPKTVVGINQYAMFRSPLNFHDPDAFVPERALPTNEWKWANDRRDALQPFSYGPRNCVGRNLAYAEMRLIMAHLLLSFDLELMPGQEAWLDQRIMTSWVKKPLMVKLHPIS</sequence>
<dbReference type="Pfam" id="PF00067">
    <property type="entry name" value="p450"/>
    <property type="match status" value="1"/>
</dbReference>
<dbReference type="GO" id="GO:0020037">
    <property type="term" value="F:heme binding"/>
    <property type="evidence" value="ECO:0007669"/>
    <property type="project" value="InterPro"/>
</dbReference>
<evidence type="ECO:0000313" key="12">
    <source>
        <dbReference type="EMBL" id="KEY64172.1"/>
    </source>
</evidence>
<feature type="transmembrane region" description="Helical" evidence="11">
    <location>
        <begin position="12"/>
        <end position="35"/>
    </location>
</feature>
<dbReference type="AlphaFoldDB" id="A0A084AFU3"/>
<dbReference type="PANTHER" id="PTHR24305">
    <property type="entry name" value="CYTOCHROME P450"/>
    <property type="match status" value="1"/>
</dbReference>
<evidence type="ECO:0000256" key="7">
    <source>
        <dbReference type="ARBA" id="ARBA00023004"/>
    </source>
</evidence>
<evidence type="ECO:0000256" key="5">
    <source>
        <dbReference type="ARBA" id="ARBA00022723"/>
    </source>
</evidence>
<dbReference type="Proteomes" id="UP000028045">
    <property type="component" value="Unassembled WGS sequence"/>
</dbReference>
<dbReference type="SUPFAM" id="SSF48264">
    <property type="entry name" value="Cytochrome P450"/>
    <property type="match status" value="1"/>
</dbReference>
<protein>
    <submittedName>
        <fullName evidence="12">Uncharacterized protein</fullName>
    </submittedName>
</protein>
<dbReference type="InterPro" id="IPR036396">
    <property type="entry name" value="Cyt_P450_sf"/>
</dbReference>
<dbReference type="FunFam" id="1.10.630.10:FF:000047">
    <property type="entry name" value="Cytochrome P450 monooxygenase"/>
    <property type="match status" value="1"/>
</dbReference>
<keyword evidence="11" id="KW-0812">Transmembrane</keyword>
<evidence type="ECO:0000256" key="10">
    <source>
        <dbReference type="RuleBase" id="RU000461"/>
    </source>
</evidence>
<evidence type="ECO:0000256" key="9">
    <source>
        <dbReference type="PIRSR" id="PIRSR602401-1"/>
    </source>
</evidence>
<evidence type="ECO:0000256" key="11">
    <source>
        <dbReference type="SAM" id="Phobius"/>
    </source>
</evidence>
<comment type="cofactor">
    <cofactor evidence="1 9">
        <name>heme</name>
        <dbReference type="ChEBI" id="CHEBI:30413"/>
    </cofactor>
</comment>
<feature type="binding site" description="axial binding residue" evidence="9">
    <location>
        <position position="446"/>
    </location>
    <ligand>
        <name>heme</name>
        <dbReference type="ChEBI" id="CHEBI:30413"/>
    </ligand>
    <ligandPart>
        <name>Fe</name>
        <dbReference type="ChEBI" id="CHEBI:18248"/>
    </ligandPart>
</feature>
<keyword evidence="7 9" id="KW-0408">Iron</keyword>
<evidence type="ECO:0000256" key="6">
    <source>
        <dbReference type="ARBA" id="ARBA00023002"/>
    </source>
</evidence>
<dbReference type="Gene3D" id="1.10.630.10">
    <property type="entry name" value="Cytochrome P450"/>
    <property type="match status" value="1"/>
</dbReference>
<dbReference type="InterPro" id="IPR050121">
    <property type="entry name" value="Cytochrome_P450_monoxygenase"/>
</dbReference>
<dbReference type="GO" id="GO:0004497">
    <property type="term" value="F:monooxygenase activity"/>
    <property type="evidence" value="ECO:0007669"/>
    <property type="project" value="UniProtKB-KW"/>
</dbReference>
<comment type="pathway">
    <text evidence="2">Mycotoxin biosynthesis.</text>
</comment>
<evidence type="ECO:0000313" key="13">
    <source>
        <dbReference type="Proteomes" id="UP000028045"/>
    </source>
</evidence>
<dbReference type="EMBL" id="KL648750">
    <property type="protein sequence ID" value="KEY64172.1"/>
    <property type="molecule type" value="Genomic_DNA"/>
</dbReference>
<keyword evidence="8 10" id="KW-0503">Monooxygenase</keyword>
<evidence type="ECO:0000256" key="1">
    <source>
        <dbReference type="ARBA" id="ARBA00001971"/>
    </source>
</evidence>
<dbReference type="GO" id="GO:0016705">
    <property type="term" value="F:oxidoreductase activity, acting on paired donors, with incorporation or reduction of molecular oxygen"/>
    <property type="evidence" value="ECO:0007669"/>
    <property type="project" value="InterPro"/>
</dbReference>
<keyword evidence="6 10" id="KW-0560">Oxidoreductase</keyword>
<dbReference type="PANTHER" id="PTHR24305:SF230">
    <property type="entry name" value="P450, PUTATIVE (EUROFUNG)-RELATED"/>
    <property type="match status" value="1"/>
</dbReference>
<dbReference type="CDD" id="cd11058">
    <property type="entry name" value="CYP60B-like"/>
    <property type="match status" value="1"/>
</dbReference>
<keyword evidence="13" id="KW-1185">Reference proteome</keyword>
<dbReference type="PROSITE" id="PS00086">
    <property type="entry name" value="CYTOCHROME_P450"/>
    <property type="match status" value="1"/>
</dbReference>
<dbReference type="OrthoDB" id="1470350at2759"/>
<evidence type="ECO:0000256" key="8">
    <source>
        <dbReference type="ARBA" id="ARBA00023033"/>
    </source>
</evidence>
<keyword evidence="11" id="KW-0472">Membrane</keyword>